<dbReference type="OrthoDB" id="449341at2759"/>
<evidence type="ECO:0000256" key="4">
    <source>
        <dbReference type="SAM" id="SignalP"/>
    </source>
</evidence>
<keyword evidence="7" id="KW-1185">Reference proteome</keyword>
<gene>
    <name evidence="5" type="ORF">C1SCF055_LOCUS24691</name>
</gene>
<feature type="coiled-coil region" evidence="1">
    <location>
        <begin position="898"/>
        <end position="1003"/>
    </location>
</feature>
<comment type="caution">
    <text evidence="5">The sequence shown here is derived from an EMBL/GenBank/DDBJ whole genome shotgun (WGS) entry which is preliminary data.</text>
</comment>
<organism evidence="5">
    <name type="scientific">Cladocopium goreaui</name>
    <dbReference type="NCBI Taxonomy" id="2562237"/>
    <lineage>
        <taxon>Eukaryota</taxon>
        <taxon>Sar</taxon>
        <taxon>Alveolata</taxon>
        <taxon>Dinophyceae</taxon>
        <taxon>Suessiales</taxon>
        <taxon>Symbiodiniaceae</taxon>
        <taxon>Cladocopium</taxon>
    </lineage>
</organism>
<reference evidence="5" key="1">
    <citation type="submission" date="2022-10" db="EMBL/GenBank/DDBJ databases">
        <authorList>
            <person name="Chen Y."/>
            <person name="Dougan E. K."/>
            <person name="Chan C."/>
            <person name="Rhodes N."/>
            <person name="Thang M."/>
        </authorList>
    </citation>
    <scope>NUCLEOTIDE SEQUENCE</scope>
</reference>
<feature type="region of interest" description="Disordered" evidence="2">
    <location>
        <begin position="165"/>
        <end position="246"/>
    </location>
</feature>
<name>A0A9P1CVN3_9DINO</name>
<dbReference type="Proteomes" id="UP001152797">
    <property type="component" value="Unassembled WGS sequence"/>
</dbReference>
<accession>A0A9P1CVN3</accession>
<dbReference type="Gene3D" id="2.30.42.10">
    <property type="match status" value="2"/>
</dbReference>
<keyword evidence="1" id="KW-0175">Coiled coil</keyword>
<keyword evidence="3" id="KW-0812">Transmembrane</keyword>
<proteinExistence type="predicted"/>
<evidence type="ECO:0000313" key="6">
    <source>
        <dbReference type="EMBL" id="CAL4785695.1"/>
    </source>
</evidence>
<dbReference type="SUPFAM" id="SSF50156">
    <property type="entry name" value="PDZ domain-like"/>
    <property type="match status" value="2"/>
</dbReference>
<evidence type="ECO:0000313" key="5">
    <source>
        <dbReference type="EMBL" id="CAI3998383.1"/>
    </source>
</evidence>
<dbReference type="EMBL" id="CAMXCT020002470">
    <property type="protein sequence ID" value="CAL1151758.1"/>
    <property type="molecule type" value="Genomic_DNA"/>
</dbReference>
<feature type="signal peptide" evidence="4">
    <location>
        <begin position="1"/>
        <end position="24"/>
    </location>
</feature>
<dbReference type="EMBL" id="CAMXCT010002470">
    <property type="protein sequence ID" value="CAI3998383.1"/>
    <property type="molecule type" value="Genomic_DNA"/>
</dbReference>
<protein>
    <submittedName>
        <fullName evidence="5">Uncharacterized protein</fullName>
    </submittedName>
</protein>
<dbReference type="PANTHER" id="PTHR45615:SF80">
    <property type="entry name" value="GRIP DOMAIN-CONTAINING PROTEIN"/>
    <property type="match status" value="1"/>
</dbReference>
<keyword evidence="3" id="KW-0472">Membrane</keyword>
<dbReference type="PANTHER" id="PTHR45615">
    <property type="entry name" value="MYOSIN HEAVY CHAIN, NON-MUSCLE"/>
    <property type="match status" value="1"/>
</dbReference>
<evidence type="ECO:0000256" key="3">
    <source>
        <dbReference type="SAM" id="Phobius"/>
    </source>
</evidence>
<evidence type="ECO:0000256" key="1">
    <source>
        <dbReference type="SAM" id="Coils"/>
    </source>
</evidence>
<keyword evidence="4" id="KW-0732">Signal</keyword>
<keyword evidence="3" id="KW-1133">Transmembrane helix</keyword>
<dbReference type="AlphaFoldDB" id="A0A9P1CVN3"/>
<dbReference type="EMBL" id="CAMXCT030002470">
    <property type="protein sequence ID" value="CAL4785695.1"/>
    <property type="molecule type" value="Genomic_DNA"/>
</dbReference>
<dbReference type="InterPro" id="IPR036034">
    <property type="entry name" value="PDZ_sf"/>
</dbReference>
<feature type="compositionally biased region" description="Polar residues" evidence="2">
    <location>
        <begin position="168"/>
        <end position="178"/>
    </location>
</feature>
<feature type="chain" id="PRO_5043270795" evidence="4">
    <location>
        <begin position="25"/>
        <end position="1186"/>
    </location>
</feature>
<feature type="transmembrane region" description="Helical" evidence="3">
    <location>
        <begin position="73"/>
        <end position="93"/>
    </location>
</feature>
<reference evidence="6 7" key="2">
    <citation type="submission" date="2024-05" db="EMBL/GenBank/DDBJ databases">
        <authorList>
            <person name="Chen Y."/>
            <person name="Shah S."/>
            <person name="Dougan E. K."/>
            <person name="Thang M."/>
            <person name="Chan C."/>
        </authorList>
    </citation>
    <scope>NUCLEOTIDE SEQUENCE [LARGE SCALE GENOMIC DNA]</scope>
</reference>
<evidence type="ECO:0000256" key="2">
    <source>
        <dbReference type="SAM" id="MobiDB-lite"/>
    </source>
</evidence>
<evidence type="ECO:0000313" key="7">
    <source>
        <dbReference type="Proteomes" id="UP001152797"/>
    </source>
</evidence>
<sequence length="1186" mass="131021">MARRSGIALLVLAALCLAPTFVAPNRSPAPVEATKDHCVDTARVAAIAAGLTPLALEQPASAYDSVVAMLQSWLVGGIALVLIYGAAFVAALANPLTKRRQEVKAEVDAIKKVLPGSWAEGRVPLSSEIKSINGRSATSLDADGFKAELERRPLQLQVHLAQGDLESAVSQSPAQPQKTEGGRGSTLAHVSKAPSGQIGEKDAPVQDATSEGEAEHETAKAADPLPTTTMASPPVPSAGPAAGSSDFEHLQKDFDALSQKLQEREKELLTAEGELAKAKGEVQELRTKLALREKEKKDLLQDAKRDPLPSVSEVELDEVKGQLANALQDLAIARSQAEQLKQRTEELEDARKELMEKDVKLVETDRPGATSSAPPQSPDSAASFEVTPAYWEHVEIHALQEELAQRDAELKALRTDLAAAYAKLKEGDQKLRVTAPKSATTLGFRLQKWLVYEVVKGSWAESVGLKLGDRLQLVQEMQVTKMGKEQLKEAWSQRPLQLTFRAASKTEQEGMASTKIQANWRRKKAQEKVGQLGKAAGDLGPELDTFTLLAEVEDLGLTLELWPPAPKVLVCRVQREGWAMKAGIKAGYQLLMVQKQSLQSFQDRQSFRRLWKERPLELTLCPGSKEDVQRIASTKIQHGWRSREPKPKGVEMADQTKRAGGPMPLAAGEAAAFPAASMDRPWEKLETNSLQQLQDELMQKQLELKKLKQDLVHSESSFEKSLEQISVESSESAVEVASLKAQLALEQSKVAKIQNEGASKATSAHAKFLVEQRKAETLETRLVETEVIHQEQISEITEFLEARRRELQLEDIDFSKLRHPPDVPNEVERLKAALAEEQERVSSAERKLVKGWSDQRAIDLKWQAEVAARDESLEAMQKEVSKAEWWASLSSSPELKDLVGLKTELEEERDKNLRTERRLEEVQADSKKGECEKLQASLNKEEARHLQLQLALTKAQIEDETLRNADLEIPTTPTDKAVKAEELLRLNLQLQELKGELQETKVQGPSRTAETRRKAEGFWCRTSVPVVKVLSREASDNWFDGITGLLTPGWGVDDGLRTKLAVALMRALQDGSLQQHLDKAPRWAALRGDGSETMIPLVSLKTRWFNSPNQTGLTWFNASTIQNLGLVCTLFLCSPGYRFLTRTRGHTLFVSPVFSAKTWGIRGFPFTDLGDPVASQPAAGCFQRFL</sequence>
<feature type="coiled-coil region" evidence="1">
    <location>
        <begin position="247"/>
        <end position="360"/>
    </location>
</feature>